<evidence type="ECO:0000313" key="3">
    <source>
        <dbReference type="Proteomes" id="UP000603434"/>
    </source>
</evidence>
<accession>A0A8J6NMM6</accession>
<dbReference type="PANTHER" id="PTHR30595">
    <property type="entry name" value="GLPR-RELATED TRANSCRIPTIONAL REPRESSOR"/>
    <property type="match status" value="1"/>
</dbReference>
<comment type="caution">
    <text evidence="2">The sequence shown here is derived from an EMBL/GenBank/DDBJ whole genome shotgun (WGS) entry which is preliminary data.</text>
</comment>
<name>A0A8J6NMM6_9BACT</name>
<dbReference type="Pfam" id="PF04326">
    <property type="entry name" value="SLFN_AlbA_2"/>
    <property type="match status" value="1"/>
</dbReference>
<dbReference type="InterPro" id="IPR038461">
    <property type="entry name" value="Schlafen_AlbA_2_dom_sf"/>
</dbReference>
<proteinExistence type="predicted"/>
<dbReference type="InterPro" id="IPR007421">
    <property type="entry name" value="Schlafen_AlbA_2_dom"/>
</dbReference>
<dbReference type="PANTHER" id="PTHR30595:SF6">
    <property type="entry name" value="SCHLAFEN ALBA-2 DOMAIN-CONTAINING PROTEIN"/>
    <property type="match status" value="1"/>
</dbReference>
<dbReference type="Gene3D" id="3.30.565.60">
    <property type="match status" value="1"/>
</dbReference>
<gene>
    <name evidence="2" type="ORF">H8E23_15965</name>
</gene>
<reference evidence="2 3" key="1">
    <citation type="submission" date="2020-08" db="EMBL/GenBank/DDBJ databases">
        <title>Bridging the membrane lipid divide: bacteria of the FCB group superphylum have the potential to synthesize archaeal ether lipids.</title>
        <authorList>
            <person name="Villanueva L."/>
            <person name="Von Meijenfeldt F.A.B."/>
            <person name="Westbye A.B."/>
            <person name="Yadav S."/>
            <person name="Hopmans E.C."/>
            <person name="Dutilh B.E."/>
            <person name="Sinninghe Damste J.S."/>
        </authorList>
    </citation>
    <scope>NUCLEOTIDE SEQUENCE [LARGE SCALE GENOMIC DNA]</scope>
    <source>
        <strain evidence="2">NIOZ-UU30</strain>
    </source>
</reference>
<feature type="domain" description="Schlafen AlbA-2" evidence="1">
    <location>
        <begin position="15"/>
        <end position="124"/>
    </location>
</feature>
<dbReference type="Gene3D" id="1.10.10.10">
    <property type="entry name" value="Winged helix-like DNA-binding domain superfamily/Winged helix DNA-binding domain"/>
    <property type="match status" value="1"/>
</dbReference>
<dbReference type="Pfam" id="PF13749">
    <property type="entry name" value="HATPase_c_4"/>
    <property type="match status" value="1"/>
</dbReference>
<organism evidence="2 3">
    <name type="scientific">Candidatus Desulfatibia profunda</name>
    <dbReference type="NCBI Taxonomy" id="2841695"/>
    <lineage>
        <taxon>Bacteria</taxon>
        <taxon>Pseudomonadati</taxon>
        <taxon>Thermodesulfobacteriota</taxon>
        <taxon>Desulfobacteria</taxon>
        <taxon>Desulfobacterales</taxon>
        <taxon>Desulfobacterales incertae sedis</taxon>
        <taxon>Candidatus Desulfatibia</taxon>
    </lineage>
</organism>
<protein>
    <submittedName>
        <fullName evidence="2">Putative DNA binding domain-containing protein</fullName>
    </submittedName>
</protein>
<evidence type="ECO:0000313" key="2">
    <source>
        <dbReference type="EMBL" id="MBC8362882.1"/>
    </source>
</evidence>
<dbReference type="InterPro" id="IPR036388">
    <property type="entry name" value="WH-like_DNA-bd_sf"/>
</dbReference>
<evidence type="ECO:0000259" key="1">
    <source>
        <dbReference type="Pfam" id="PF04326"/>
    </source>
</evidence>
<sequence length="463" mass="51695">MIAAAIKKQIVNGENIGIEFITSVRDSSAIAKTICSFLNTKGGTVFCGVDDKGKIIGITDAQPAADNLQVFLNDAISPKALLSVGLDEENGKTIVTIEVPQGKDRPYVYKGAVYVRHGSQTRTADSATLREMVQSKSIEPERWERRPAMALEEEDLDPDEVFKTAKEGEESRRFTFSNSNEVIPILEDLGLYRTGSFSQAADVLFANNPALRHPQVRVRATRYAEDKESDQYLDDKVFQGPLVNMLNNVINFVNRNVALTAHFDGDRLRRQDLPEYPMYALREALVNAFAHRDYSGFSGGISVGIYPSRIEIWNSGRLPEGLKPSDLRRNHPSVPTNPDIAHVLYIRGLMERVGRGTQKILTSCKDYGLPSPKWMDRPSGVTLILYSARLSLSDDILLNKRQQALMKELSSGSEITPAEYRKRFAPDVSERQARRDLSELEGLSILARKGKGAGTRYQRTNRT</sequence>
<dbReference type="Gene3D" id="3.30.950.30">
    <property type="entry name" value="Schlafen, AAA domain"/>
    <property type="match status" value="1"/>
</dbReference>
<dbReference type="AlphaFoldDB" id="A0A8J6NMM6"/>
<dbReference type="EMBL" id="JACNJH010000230">
    <property type="protein sequence ID" value="MBC8362882.1"/>
    <property type="molecule type" value="Genomic_DNA"/>
</dbReference>
<dbReference type="Proteomes" id="UP000603434">
    <property type="component" value="Unassembled WGS sequence"/>
</dbReference>
<dbReference type="InterPro" id="IPR038475">
    <property type="entry name" value="RecG_C_sf"/>
</dbReference>